<evidence type="ECO:0000256" key="12">
    <source>
        <dbReference type="ARBA" id="ARBA00039702"/>
    </source>
</evidence>
<evidence type="ECO:0000256" key="11">
    <source>
        <dbReference type="ARBA" id="ARBA00038218"/>
    </source>
</evidence>
<keyword evidence="4" id="KW-1003">Cell membrane</keyword>
<dbReference type="PANTHER" id="PTHR33843:SF4">
    <property type="entry name" value="ASCORBATE-SPECIFIC PTS SYSTEM EIIC COMPONENT"/>
    <property type="match status" value="1"/>
</dbReference>
<evidence type="ECO:0000256" key="3">
    <source>
        <dbReference type="ARBA" id="ARBA00022448"/>
    </source>
</evidence>
<evidence type="ECO:0000256" key="1">
    <source>
        <dbReference type="ARBA" id="ARBA00004651"/>
    </source>
</evidence>
<feature type="transmembrane region" description="Helical" evidence="14">
    <location>
        <begin position="398"/>
        <end position="421"/>
    </location>
</feature>
<evidence type="ECO:0000256" key="8">
    <source>
        <dbReference type="ARBA" id="ARBA00022989"/>
    </source>
</evidence>
<feature type="transmembrane region" description="Helical" evidence="14">
    <location>
        <begin position="155"/>
        <end position="175"/>
    </location>
</feature>
<reference evidence="15" key="1">
    <citation type="submission" date="2022-08" db="EMBL/GenBank/DDBJ databases">
        <title>Complete genome sequence of Mycoplasma molare type strain H 542.</title>
        <authorList>
            <person name="Spergser J."/>
        </authorList>
    </citation>
    <scope>NUCLEOTIDE SEQUENCE</scope>
    <source>
        <strain evidence="15">H 542</strain>
    </source>
</reference>
<dbReference type="Proteomes" id="UP001058364">
    <property type="component" value="Chromosome"/>
</dbReference>
<gene>
    <name evidence="15" type="ORF">NX772_02785</name>
</gene>
<evidence type="ECO:0000313" key="15">
    <source>
        <dbReference type="EMBL" id="UWD34009.1"/>
    </source>
</evidence>
<accession>A0ABY5TTL6</accession>
<keyword evidence="7 14" id="KW-0812">Transmembrane</keyword>
<protein>
    <recommendedName>
        <fullName evidence="12">Ascorbate-specific PTS system EIIC component</fullName>
    </recommendedName>
    <alternativeName>
        <fullName evidence="13">Ascorbate-specific permease IIC component UlaA</fullName>
    </alternativeName>
</protein>
<dbReference type="EMBL" id="CP103423">
    <property type="protein sequence ID" value="UWD34009.1"/>
    <property type="molecule type" value="Genomic_DNA"/>
</dbReference>
<evidence type="ECO:0000256" key="10">
    <source>
        <dbReference type="ARBA" id="ARBA00037387"/>
    </source>
</evidence>
<feature type="transmembrane region" description="Helical" evidence="14">
    <location>
        <begin position="45"/>
        <end position="65"/>
    </location>
</feature>
<feature type="transmembrane region" description="Helical" evidence="14">
    <location>
        <begin position="343"/>
        <end position="366"/>
    </location>
</feature>
<comment type="subunit">
    <text evidence="2">Homodimer.</text>
</comment>
<evidence type="ECO:0000256" key="7">
    <source>
        <dbReference type="ARBA" id="ARBA00022692"/>
    </source>
</evidence>
<dbReference type="PANTHER" id="PTHR33843">
    <property type="entry name" value="ASCORBATE-SPECIFIC PTS SYSTEM EIIC COMPONENT"/>
    <property type="match status" value="1"/>
</dbReference>
<comment type="subcellular location">
    <subcellularLocation>
        <location evidence="1">Cell membrane</location>
        <topology evidence="1">Multi-pass membrane protein</topology>
    </subcellularLocation>
</comment>
<feature type="transmembrane region" description="Helical" evidence="14">
    <location>
        <begin position="6"/>
        <end position="33"/>
    </location>
</feature>
<feature type="transmembrane region" description="Helical" evidence="14">
    <location>
        <begin position="282"/>
        <end position="308"/>
    </location>
</feature>
<feature type="transmembrane region" description="Helical" evidence="14">
    <location>
        <begin position="99"/>
        <end position="120"/>
    </location>
</feature>
<feature type="transmembrane region" description="Helical" evidence="14">
    <location>
        <begin position="240"/>
        <end position="262"/>
    </location>
</feature>
<name>A0ABY5TTL6_9BACT</name>
<evidence type="ECO:0000256" key="9">
    <source>
        <dbReference type="ARBA" id="ARBA00023136"/>
    </source>
</evidence>
<feature type="transmembrane region" description="Helical" evidence="14">
    <location>
        <begin position="372"/>
        <end position="391"/>
    </location>
</feature>
<dbReference type="RefSeq" id="WP_259429356.1">
    <property type="nucleotide sequence ID" value="NZ_CP103423.1"/>
</dbReference>
<organism evidence="15 16">
    <name type="scientific">Mesomycoplasma molare</name>
    <dbReference type="NCBI Taxonomy" id="171288"/>
    <lineage>
        <taxon>Bacteria</taxon>
        <taxon>Bacillati</taxon>
        <taxon>Mycoplasmatota</taxon>
        <taxon>Mycoplasmoidales</taxon>
        <taxon>Metamycoplasmataceae</taxon>
        <taxon>Mesomycoplasma</taxon>
    </lineage>
</organism>
<dbReference type="InterPro" id="IPR051562">
    <property type="entry name" value="Ascorbate-PTS_EIIC"/>
</dbReference>
<keyword evidence="8 14" id="KW-1133">Transmembrane helix</keyword>
<dbReference type="Pfam" id="PF03611">
    <property type="entry name" value="EIIC-GAT"/>
    <property type="match status" value="1"/>
</dbReference>
<feature type="transmembrane region" description="Helical" evidence="14">
    <location>
        <begin position="475"/>
        <end position="494"/>
    </location>
</feature>
<evidence type="ECO:0000256" key="2">
    <source>
        <dbReference type="ARBA" id="ARBA00011738"/>
    </source>
</evidence>
<comment type="function">
    <text evidence="10">The phosphoenolpyruvate-dependent sugar phosphotransferase system (sugar PTS), a major carbohydrate active transport system, catalyzes the phosphorylation of incoming sugar substrates concomitantly with their translocation across the cell membrane. The enzyme II UlaABC PTS system is involved in ascorbate transport.</text>
</comment>
<keyword evidence="9 14" id="KW-0472">Membrane</keyword>
<dbReference type="NCBIfam" id="NF009553">
    <property type="entry name" value="PRK12997.1-5"/>
    <property type="match status" value="1"/>
</dbReference>
<comment type="similarity">
    <text evidence="11">Belongs to the UlaA family.</text>
</comment>
<evidence type="ECO:0000256" key="13">
    <source>
        <dbReference type="ARBA" id="ARBA00042859"/>
    </source>
</evidence>
<evidence type="ECO:0000256" key="5">
    <source>
        <dbReference type="ARBA" id="ARBA00022597"/>
    </source>
</evidence>
<sequence length="506" mass="53647">MAFLNWMLTFLKAFVGTPALLVGIFTLIGALVLRKKASQVIISTFKVIVGFLILGGGAGVLVGSLNNFQPVFQQVYNLSGVIPNNDAFAGALSKALPEIATLGSLIMLVAMLLNIALALTSRFKYVYLSGHVLYYSSLMLAAVMYVVGFDFNNSALDFTLALVAGAIVLAIYMVISPAVQQRYMRQIVGTDEIALGNTGGFGYALSGLIGEGIAKLSKGKVLSTEEIKFPQSLYFFRNTLVSISLTVFVFYMFAFIPAGIMYELGKIEAGSPAHGVLSNGNWIITMIVQAFTFTAGVEIILAGVRLFVGELVPMFKGISDKLIKNARVAVDCPVVFPYAPNAVIIGFISSFLAGILGMLITVGLGYGNLIPAVILPGLVPHFFLGATAGVFGNVKGGIWGAIVGPFVGGLIITFVPVFFVLGNWTPTTTNALGVLLISSNAADAKNVITLNWGDTDYFIGFIPGILGLIPQAGKWVVFGASLVAYIGLVVDGLLKKFKNKEGKLAN</sequence>
<feature type="transmembrane region" description="Helical" evidence="14">
    <location>
        <begin position="132"/>
        <end position="149"/>
    </location>
</feature>
<evidence type="ECO:0000256" key="4">
    <source>
        <dbReference type="ARBA" id="ARBA00022475"/>
    </source>
</evidence>
<keyword evidence="6" id="KW-0598">Phosphotransferase system</keyword>
<proteinExistence type="inferred from homology"/>
<evidence type="ECO:0000313" key="16">
    <source>
        <dbReference type="Proteomes" id="UP001058364"/>
    </source>
</evidence>
<dbReference type="InterPro" id="IPR004703">
    <property type="entry name" value="PTS_sugar-sp_permease"/>
</dbReference>
<keyword evidence="3" id="KW-0813">Transport</keyword>
<keyword evidence="5" id="KW-0762">Sugar transport</keyword>
<evidence type="ECO:0000256" key="14">
    <source>
        <dbReference type="SAM" id="Phobius"/>
    </source>
</evidence>
<evidence type="ECO:0000256" key="6">
    <source>
        <dbReference type="ARBA" id="ARBA00022683"/>
    </source>
</evidence>
<keyword evidence="16" id="KW-1185">Reference proteome</keyword>